<keyword evidence="4" id="KW-1185">Reference proteome</keyword>
<dbReference type="OrthoDB" id="161307at2157"/>
<accession>M0MBH2</accession>
<dbReference type="STRING" id="1227455.C449_13947"/>
<dbReference type="AlphaFoldDB" id="M0MBH2"/>
<dbReference type="Pfam" id="PF00364">
    <property type="entry name" value="Biotin_lipoyl"/>
    <property type="match status" value="1"/>
</dbReference>
<comment type="caution">
    <text evidence="3">The sequence shown here is derived from an EMBL/GenBank/DDBJ whole genome shotgun (WGS) entry which is preliminary data.</text>
</comment>
<dbReference type="Proteomes" id="UP000011669">
    <property type="component" value="Unassembled WGS sequence"/>
</dbReference>
<gene>
    <name evidence="3" type="ORF">C449_13947</name>
</gene>
<dbReference type="InterPro" id="IPR000089">
    <property type="entry name" value="Biotin_lipoyl"/>
</dbReference>
<organism evidence="3 4">
    <name type="scientific">Halococcus saccharolyticus DSM 5350</name>
    <dbReference type="NCBI Taxonomy" id="1227455"/>
    <lineage>
        <taxon>Archaea</taxon>
        <taxon>Methanobacteriati</taxon>
        <taxon>Methanobacteriota</taxon>
        <taxon>Stenosarchaea group</taxon>
        <taxon>Halobacteria</taxon>
        <taxon>Halobacteriales</taxon>
        <taxon>Halococcaceae</taxon>
        <taxon>Halococcus</taxon>
    </lineage>
</organism>
<dbReference type="InParanoid" id="M0MBH2"/>
<dbReference type="RefSeq" id="WP_006078646.1">
    <property type="nucleotide sequence ID" value="NZ_AOMD01000030.1"/>
</dbReference>
<dbReference type="PATRIC" id="fig|1227455.4.peg.2836"/>
<dbReference type="PROSITE" id="PS50968">
    <property type="entry name" value="BIOTINYL_LIPOYL"/>
    <property type="match status" value="1"/>
</dbReference>
<dbReference type="InterPro" id="IPR003016">
    <property type="entry name" value="2-oxoA_DH_lipoyl-BS"/>
</dbReference>
<dbReference type="EMBL" id="AOMD01000030">
    <property type="protein sequence ID" value="EMA43086.1"/>
    <property type="molecule type" value="Genomic_DNA"/>
</dbReference>
<reference evidence="3 4" key="1">
    <citation type="journal article" date="2014" name="PLoS Genet.">
        <title>Phylogenetically driven sequencing of extremely halophilic archaea reveals strategies for static and dynamic osmo-response.</title>
        <authorList>
            <person name="Becker E.A."/>
            <person name="Seitzer P.M."/>
            <person name="Tritt A."/>
            <person name="Larsen D."/>
            <person name="Krusor M."/>
            <person name="Yao A.I."/>
            <person name="Wu D."/>
            <person name="Madern D."/>
            <person name="Eisen J.A."/>
            <person name="Darling A.E."/>
            <person name="Facciotti M.T."/>
        </authorList>
    </citation>
    <scope>NUCLEOTIDE SEQUENCE [LARGE SCALE GENOMIC DNA]</scope>
    <source>
        <strain evidence="3 4">DSM 5350</strain>
    </source>
</reference>
<keyword evidence="1" id="KW-0450">Lipoyl</keyword>
<feature type="domain" description="Lipoyl-binding" evidence="2">
    <location>
        <begin position="9"/>
        <end position="84"/>
    </location>
</feature>
<evidence type="ECO:0000259" key="2">
    <source>
        <dbReference type="PROSITE" id="PS50968"/>
    </source>
</evidence>
<evidence type="ECO:0000313" key="3">
    <source>
        <dbReference type="EMBL" id="EMA43086.1"/>
    </source>
</evidence>
<name>M0MBH2_9EURY</name>
<protein>
    <submittedName>
        <fullName evidence="3">Lipoyl-binding domain-containing protein</fullName>
    </submittedName>
</protein>
<evidence type="ECO:0000256" key="1">
    <source>
        <dbReference type="ARBA" id="ARBA00022823"/>
    </source>
</evidence>
<dbReference type="PROSITE" id="PS00189">
    <property type="entry name" value="LIPOYL"/>
    <property type="match status" value="1"/>
</dbReference>
<dbReference type="CDD" id="cd06849">
    <property type="entry name" value="lipoyl_domain"/>
    <property type="match status" value="1"/>
</dbReference>
<dbReference type="InterPro" id="IPR011053">
    <property type="entry name" value="Single_hybrid_motif"/>
</dbReference>
<sequence>MGDDTVAVETEEVWPDDSEDIEEAIVANWFVREGSVVTAGDPIAEIQIEKVSIDVPAPVGGEIVAVLVEEQDEFRRGDVLARISPS</sequence>
<proteinExistence type="predicted"/>
<dbReference type="SUPFAM" id="SSF51230">
    <property type="entry name" value="Single hybrid motif"/>
    <property type="match status" value="1"/>
</dbReference>
<evidence type="ECO:0000313" key="4">
    <source>
        <dbReference type="Proteomes" id="UP000011669"/>
    </source>
</evidence>
<dbReference type="Gene3D" id="2.40.50.100">
    <property type="match status" value="1"/>
</dbReference>